<keyword evidence="2" id="KW-1185">Reference proteome</keyword>
<dbReference type="SUPFAM" id="SSF103511">
    <property type="entry name" value="Chlorophyll a-b binding protein"/>
    <property type="match status" value="1"/>
</dbReference>
<organism evidence="2">
    <name type="scientific">Micromonas pusilla (strain CCMP1545)</name>
    <name type="common">Picoplanktonic green alga</name>
    <dbReference type="NCBI Taxonomy" id="564608"/>
    <lineage>
        <taxon>Eukaryota</taxon>
        <taxon>Viridiplantae</taxon>
        <taxon>Chlorophyta</taxon>
        <taxon>Mamiellophyceae</taxon>
        <taxon>Mamiellales</taxon>
        <taxon>Mamiellaceae</taxon>
        <taxon>Micromonas</taxon>
    </lineage>
</organism>
<dbReference type="RefSeq" id="XP_003063824.1">
    <property type="nucleotide sequence ID" value="XM_003063778.1"/>
</dbReference>
<dbReference type="EMBL" id="GG663749">
    <property type="protein sequence ID" value="EEH52197.1"/>
    <property type="molecule type" value="Genomic_DNA"/>
</dbReference>
<dbReference type="OMA" id="ARKEMIH"/>
<gene>
    <name evidence="1" type="primary">CBR/ELIP1</name>
    <name evidence="1" type="ORF">MICPUCDRAFT_48963</name>
</gene>
<dbReference type="OrthoDB" id="513190at2759"/>
<proteinExistence type="predicted"/>
<reference evidence="1 2" key="1">
    <citation type="journal article" date="2009" name="Science">
        <title>Green evolution and dynamic adaptations revealed by genomes of the marine picoeukaryotes Micromonas.</title>
        <authorList>
            <person name="Worden A.Z."/>
            <person name="Lee J.H."/>
            <person name="Mock T."/>
            <person name="Rouze P."/>
            <person name="Simmons M.P."/>
            <person name="Aerts A.L."/>
            <person name="Allen A.E."/>
            <person name="Cuvelier M.L."/>
            <person name="Derelle E."/>
            <person name="Everett M.V."/>
            <person name="Foulon E."/>
            <person name="Grimwood J."/>
            <person name="Gundlach H."/>
            <person name="Henrissat B."/>
            <person name="Napoli C."/>
            <person name="McDonald S.M."/>
            <person name="Parker M.S."/>
            <person name="Rombauts S."/>
            <person name="Salamov A."/>
            <person name="Von Dassow P."/>
            <person name="Badger J.H."/>
            <person name="Coutinho P.M."/>
            <person name="Demir E."/>
            <person name="Dubchak I."/>
            <person name="Gentemann C."/>
            <person name="Eikrem W."/>
            <person name="Gready J.E."/>
            <person name="John U."/>
            <person name="Lanier W."/>
            <person name="Lindquist E.A."/>
            <person name="Lucas S."/>
            <person name="Mayer K.F."/>
            <person name="Moreau H."/>
            <person name="Not F."/>
            <person name="Otillar R."/>
            <person name="Panaud O."/>
            <person name="Pangilinan J."/>
            <person name="Paulsen I."/>
            <person name="Piegu B."/>
            <person name="Poliakov A."/>
            <person name="Robbens S."/>
            <person name="Schmutz J."/>
            <person name="Toulza E."/>
            <person name="Wyss T."/>
            <person name="Zelensky A."/>
            <person name="Zhou K."/>
            <person name="Armbrust E.V."/>
            <person name="Bhattacharya D."/>
            <person name="Goodenough U.W."/>
            <person name="Van de Peer Y."/>
            <person name="Grigoriev I.V."/>
        </authorList>
    </citation>
    <scope>NUCLEOTIDE SEQUENCE [LARGE SCALE GENOMIC DNA]</scope>
    <source>
        <strain evidence="1 2">CCMP1545</strain>
    </source>
</reference>
<protein>
    <submittedName>
        <fullName evidence="1">Early light induced protein-like 6, chloroplast</fullName>
    </submittedName>
</protein>
<dbReference type="STRING" id="564608.C1N708"/>
<dbReference type="AlphaFoldDB" id="C1N708"/>
<dbReference type="GeneID" id="9689265"/>
<evidence type="ECO:0000313" key="2">
    <source>
        <dbReference type="Proteomes" id="UP000001876"/>
    </source>
</evidence>
<dbReference type="KEGG" id="mpp:MICPUCDRAFT_48963"/>
<dbReference type="Proteomes" id="UP000001876">
    <property type="component" value="Unassembled WGS sequence"/>
</dbReference>
<dbReference type="GO" id="GO:0009507">
    <property type="term" value="C:chloroplast"/>
    <property type="evidence" value="ECO:0007669"/>
    <property type="project" value="UniProtKB-SubCell"/>
</dbReference>
<sequence length="174" mass="17742">MFALASSSASVSARATSPNRASSGARGAAVVAAAGVEPIPASEAMKLAESGKVAKRKGFVETMGFAGWAPEVINGRVAQIAFVAGAAAEAVTGETLPAQAHDHVFSLAFASSLIALASFMPNVQGEKYTSEPESKGAFGPFSPGKELLHGRLAMVGLAAWIAIESHTGVAFFHR</sequence>
<accession>C1N708</accession>
<name>C1N708_MICPC</name>
<evidence type="ECO:0000313" key="1">
    <source>
        <dbReference type="EMBL" id="EEH52197.1"/>
    </source>
</evidence>